<name>A0A8S9GQA9_BRACR</name>
<gene>
    <name evidence="2" type="ORF">F2Q70_00023586</name>
</gene>
<protein>
    <submittedName>
        <fullName evidence="2">Uncharacterized protein</fullName>
    </submittedName>
</protein>
<feature type="compositionally biased region" description="Acidic residues" evidence="1">
    <location>
        <begin position="7"/>
        <end position="19"/>
    </location>
</feature>
<accession>A0A8S9GQA9</accession>
<dbReference type="EMBL" id="QGKY02001925">
    <property type="protein sequence ID" value="KAF2546447.1"/>
    <property type="molecule type" value="Genomic_DNA"/>
</dbReference>
<feature type="region of interest" description="Disordered" evidence="1">
    <location>
        <begin position="1"/>
        <end position="37"/>
    </location>
</feature>
<reference evidence="2" key="1">
    <citation type="submission" date="2019-12" db="EMBL/GenBank/DDBJ databases">
        <title>Genome sequencing and annotation of Brassica cretica.</title>
        <authorList>
            <person name="Studholme D.J."/>
            <person name="Sarris P.F."/>
        </authorList>
    </citation>
    <scope>NUCLEOTIDE SEQUENCE</scope>
    <source>
        <strain evidence="2">PFS-102/07</strain>
        <tissue evidence="2">Leaf</tissue>
    </source>
</reference>
<comment type="caution">
    <text evidence="2">The sequence shown here is derived from an EMBL/GenBank/DDBJ whole genome shotgun (WGS) entry which is preliminary data.</text>
</comment>
<dbReference type="AlphaFoldDB" id="A0A8S9GQA9"/>
<feature type="compositionally biased region" description="Low complexity" evidence="1">
    <location>
        <begin position="20"/>
        <end position="34"/>
    </location>
</feature>
<evidence type="ECO:0000313" key="2">
    <source>
        <dbReference type="EMBL" id="KAF2546447.1"/>
    </source>
</evidence>
<proteinExistence type="predicted"/>
<evidence type="ECO:0000256" key="1">
    <source>
        <dbReference type="SAM" id="MobiDB-lite"/>
    </source>
</evidence>
<organism evidence="2">
    <name type="scientific">Brassica cretica</name>
    <name type="common">Mustard</name>
    <dbReference type="NCBI Taxonomy" id="69181"/>
    <lineage>
        <taxon>Eukaryota</taxon>
        <taxon>Viridiplantae</taxon>
        <taxon>Streptophyta</taxon>
        <taxon>Embryophyta</taxon>
        <taxon>Tracheophyta</taxon>
        <taxon>Spermatophyta</taxon>
        <taxon>Magnoliopsida</taxon>
        <taxon>eudicotyledons</taxon>
        <taxon>Gunneridae</taxon>
        <taxon>Pentapetalae</taxon>
        <taxon>rosids</taxon>
        <taxon>malvids</taxon>
        <taxon>Brassicales</taxon>
        <taxon>Brassicaceae</taxon>
        <taxon>Brassiceae</taxon>
        <taxon>Brassica</taxon>
    </lineage>
</organism>
<sequence>MMHDSSSGDDDSSFGDDDSSSSYDDSSSGGSISSPCDCVSPCLFRTRTLEDVIISINFTSLLESIRTSSSPSKEINEANLLGDVLMRGAEAKELLVSLATTTMLPLEEFQKA</sequence>